<reference evidence="2" key="1">
    <citation type="journal article" date="2019" name="Int. J. Syst. Evol. Microbiol.">
        <title>The Global Catalogue of Microorganisms (GCM) 10K type strain sequencing project: providing services to taxonomists for standard genome sequencing and annotation.</title>
        <authorList>
            <consortium name="The Broad Institute Genomics Platform"/>
            <consortium name="The Broad Institute Genome Sequencing Center for Infectious Disease"/>
            <person name="Wu L."/>
            <person name="Ma J."/>
        </authorList>
    </citation>
    <scope>NUCLEOTIDE SEQUENCE [LARGE SCALE GENOMIC DNA]</scope>
    <source>
        <strain evidence="2">JCM 17925</strain>
    </source>
</reference>
<accession>A0ABP8KL58</accession>
<organism evidence="1 2">
    <name type="scientific">Nibrella viscosa</name>
    <dbReference type="NCBI Taxonomy" id="1084524"/>
    <lineage>
        <taxon>Bacteria</taxon>
        <taxon>Pseudomonadati</taxon>
        <taxon>Bacteroidota</taxon>
        <taxon>Cytophagia</taxon>
        <taxon>Cytophagales</taxon>
        <taxon>Spirosomataceae</taxon>
        <taxon>Nibrella</taxon>
    </lineage>
</organism>
<name>A0ABP8KL58_9BACT</name>
<evidence type="ECO:0000313" key="1">
    <source>
        <dbReference type="EMBL" id="GAA4409258.1"/>
    </source>
</evidence>
<dbReference type="InterPro" id="IPR026444">
    <property type="entry name" value="Secre_tail"/>
</dbReference>
<gene>
    <name evidence="1" type="ORF">GCM10023187_32280</name>
</gene>
<proteinExistence type="predicted"/>
<sequence length="132" mass="14673">MLESNHIGRELKLRARQRNLSSGGYTEVEISFTPRACNTREPAAAWAEVVEAVVHPNPITELLRVSIRGLSQPATVHLYDVQGRMRGEWVVRPVAGVGQLQAPVSHLAEGLYLLQVETAEGVLSRQRVLKQR</sequence>
<dbReference type="NCBIfam" id="TIGR04183">
    <property type="entry name" value="Por_Secre_tail"/>
    <property type="match status" value="1"/>
</dbReference>
<dbReference type="Proteomes" id="UP001500936">
    <property type="component" value="Unassembled WGS sequence"/>
</dbReference>
<evidence type="ECO:0008006" key="3">
    <source>
        <dbReference type="Google" id="ProtNLM"/>
    </source>
</evidence>
<protein>
    <recommendedName>
        <fullName evidence="3">Por secretion system C-terminal sorting domain-containing protein</fullName>
    </recommendedName>
</protein>
<comment type="caution">
    <text evidence="1">The sequence shown here is derived from an EMBL/GenBank/DDBJ whole genome shotgun (WGS) entry which is preliminary data.</text>
</comment>
<evidence type="ECO:0000313" key="2">
    <source>
        <dbReference type="Proteomes" id="UP001500936"/>
    </source>
</evidence>
<keyword evidence="2" id="KW-1185">Reference proteome</keyword>
<dbReference type="EMBL" id="BAABHB010000006">
    <property type="protein sequence ID" value="GAA4409258.1"/>
    <property type="molecule type" value="Genomic_DNA"/>
</dbReference>